<reference evidence="2" key="1">
    <citation type="submission" date="2022-11" db="UniProtKB">
        <authorList>
            <consortium name="WormBaseParasite"/>
        </authorList>
    </citation>
    <scope>IDENTIFICATION</scope>
</reference>
<proteinExistence type="predicted"/>
<sequence>MELQVAVVVFIPLFTILINGHEHQAQQKHLVDDQRPIRMPAMAQPKEKIQKFYYSFNKILINLMPRPNSPPKISKKNTLSNFKSKEHRNTLVPELNVVFDLEANGGSILSCNTVKCRGGHKCIMTKDECQVPHKSDPFAPTNCASKPRCVPDKICKACGRNEHRSRCSGCEQTCEDPNRKQCKKENICGQNSRCVCDSGFVRNSAGKCVNVLKCPNAPNGVETTTIPEEFIIISKKERNEKHEQIDLLKPRTTINPRSNSPDGNPKHSSKKPVGSKDKPDDGFIIVKEKQNKHRPDGSNQNPTSKPGKKPPKDKSTTQKPNDDGFIIVKEKGNKQKPDGSNPNRTSKPGKNSPKNNKPDKPDDGFIIVKEKGNKQTKRPFENQQNSPTKPTEKPDDGFIVVHEKRKNHHQPSEIKDDEFFVSKKKVQNNKHEQINLM</sequence>
<dbReference type="Proteomes" id="UP000887579">
    <property type="component" value="Unplaced"/>
</dbReference>
<accession>A0AC34FEV9</accession>
<evidence type="ECO:0000313" key="2">
    <source>
        <dbReference type="WBParaSite" id="ES5_v2.g15661.t1"/>
    </source>
</evidence>
<evidence type="ECO:0000313" key="1">
    <source>
        <dbReference type="Proteomes" id="UP000887579"/>
    </source>
</evidence>
<protein>
    <submittedName>
        <fullName evidence="2">TIL domain-containing protein</fullName>
    </submittedName>
</protein>
<organism evidence="1 2">
    <name type="scientific">Panagrolaimus sp. ES5</name>
    <dbReference type="NCBI Taxonomy" id="591445"/>
    <lineage>
        <taxon>Eukaryota</taxon>
        <taxon>Metazoa</taxon>
        <taxon>Ecdysozoa</taxon>
        <taxon>Nematoda</taxon>
        <taxon>Chromadorea</taxon>
        <taxon>Rhabditida</taxon>
        <taxon>Tylenchina</taxon>
        <taxon>Panagrolaimomorpha</taxon>
        <taxon>Panagrolaimoidea</taxon>
        <taxon>Panagrolaimidae</taxon>
        <taxon>Panagrolaimus</taxon>
    </lineage>
</organism>
<name>A0AC34FEV9_9BILA</name>
<dbReference type="WBParaSite" id="ES5_v2.g15661.t1">
    <property type="protein sequence ID" value="ES5_v2.g15661.t1"/>
    <property type="gene ID" value="ES5_v2.g15661"/>
</dbReference>